<comment type="caution">
    <text evidence="2">The sequence shown here is derived from an EMBL/GenBank/DDBJ whole genome shotgun (WGS) entry which is preliminary data.</text>
</comment>
<gene>
    <name evidence="2" type="ORF">V1478_006115</name>
</gene>
<feature type="chain" id="PRO_5044776819" evidence="1">
    <location>
        <begin position="23"/>
        <end position="89"/>
    </location>
</feature>
<feature type="signal peptide" evidence="1">
    <location>
        <begin position="1"/>
        <end position="22"/>
    </location>
</feature>
<organism evidence="2 3">
    <name type="scientific">Vespula squamosa</name>
    <name type="common">Southern yellow jacket</name>
    <name type="synonym">Wasp</name>
    <dbReference type="NCBI Taxonomy" id="30214"/>
    <lineage>
        <taxon>Eukaryota</taxon>
        <taxon>Metazoa</taxon>
        <taxon>Ecdysozoa</taxon>
        <taxon>Arthropoda</taxon>
        <taxon>Hexapoda</taxon>
        <taxon>Insecta</taxon>
        <taxon>Pterygota</taxon>
        <taxon>Neoptera</taxon>
        <taxon>Endopterygota</taxon>
        <taxon>Hymenoptera</taxon>
        <taxon>Apocrita</taxon>
        <taxon>Aculeata</taxon>
        <taxon>Vespoidea</taxon>
        <taxon>Vespidae</taxon>
        <taxon>Vespinae</taxon>
        <taxon>Vespula</taxon>
    </lineage>
</organism>
<reference evidence="2 3" key="1">
    <citation type="journal article" date="2024" name="Ann. Entomol. Soc. Am.">
        <title>Genomic analyses of the southern and eastern yellowjacket wasps (Hymenoptera: Vespidae) reveal evolutionary signatures of social life.</title>
        <authorList>
            <person name="Catto M.A."/>
            <person name="Caine P.B."/>
            <person name="Orr S.E."/>
            <person name="Hunt B.G."/>
            <person name="Goodisman M.A.D."/>
        </authorList>
    </citation>
    <scope>NUCLEOTIDE SEQUENCE [LARGE SCALE GENOMIC DNA]</scope>
    <source>
        <strain evidence="2">233</strain>
        <tissue evidence="2">Head and thorax</tissue>
    </source>
</reference>
<name>A0ABD2B6Z3_VESSQ</name>
<keyword evidence="1" id="KW-0732">Signal</keyword>
<feature type="non-terminal residue" evidence="2">
    <location>
        <position position="1"/>
    </location>
</feature>
<dbReference type="Proteomes" id="UP001607302">
    <property type="component" value="Unassembled WGS sequence"/>
</dbReference>
<evidence type="ECO:0000313" key="3">
    <source>
        <dbReference type="Proteomes" id="UP001607302"/>
    </source>
</evidence>
<protein>
    <submittedName>
        <fullName evidence="2">Uncharacterized protein</fullName>
    </submittedName>
</protein>
<keyword evidence="3" id="KW-1185">Reference proteome</keyword>
<evidence type="ECO:0000256" key="1">
    <source>
        <dbReference type="SAM" id="SignalP"/>
    </source>
</evidence>
<dbReference type="AlphaFoldDB" id="A0ABD2B6Z3"/>
<accession>A0ABD2B6Z3</accession>
<evidence type="ECO:0000313" key="2">
    <source>
        <dbReference type="EMBL" id="KAL2728483.1"/>
    </source>
</evidence>
<sequence length="89" mass="10211">NEGVIHGALLAWFLFAARKVLISRNYAQPAPAAYRKFHFSFMDTAPRSLTREMDRARPSYNFMPLLGNPSVPTIRILFDDDTMIVQPIR</sequence>
<dbReference type="EMBL" id="JAUDFV010000132">
    <property type="protein sequence ID" value="KAL2728483.1"/>
    <property type="molecule type" value="Genomic_DNA"/>
</dbReference>
<proteinExistence type="predicted"/>